<evidence type="ECO:0000313" key="3">
    <source>
        <dbReference type="Proteomes" id="UP000321570"/>
    </source>
</evidence>
<dbReference type="SUPFAM" id="SSF52087">
    <property type="entry name" value="CRAL/TRIO domain"/>
    <property type="match status" value="1"/>
</dbReference>
<dbReference type="Gene3D" id="1.10.8.20">
    <property type="entry name" value="N-terminal domain of phosphatidylinositol transfer protein sec14p"/>
    <property type="match status" value="1"/>
</dbReference>
<dbReference type="Gene3D" id="3.40.525.10">
    <property type="entry name" value="CRAL-TRIO lipid binding domain"/>
    <property type="match status" value="1"/>
</dbReference>
<evidence type="ECO:0000259" key="1">
    <source>
        <dbReference type="PROSITE" id="PS50191"/>
    </source>
</evidence>
<dbReference type="SUPFAM" id="SSF46938">
    <property type="entry name" value="CRAL/TRIO N-terminal domain"/>
    <property type="match status" value="1"/>
</dbReference>
<keyword evidence="3" id="KW-1185">Reference proteome</keyword>
<dbReference type="PROSITE" id="PS50191">
    <property type="entry name" value="CRAL_TRIO"/>
    <property type="match status" value="1"/>
</dbReference>
<dbReference type="InterPro" id="IPR036865">
    <property type="entry name" value="CRAL-TRIO_dom_sf"/>
</dbReference>
<gene>
    <name evidence="2" type="ORF">WMSIL1_LOCUS6012</name>
</gene>
<dbReference type="PANTHER" id="PTHR10174:SF216">
    <property type="entry name" value="CRAL-TRIO DOMAIN-CONTAINING PROTEIN-RELATED"/>
    <property type="match status" value="1"/>
</dbReference>
<dbReference type="PANTHER" id="PTHR10174">
    <property type="entry name" value="ALPHA-TOCOPHEROL TRANSFER PROTEIN-RELATED"/>
    <property type="match status" value="1"/>
</dbReference>
<dbReference type="Proteomes" id="UP000321570">
    <property type="component" value="Unassembled WGS sequence"/>
</dbReference>
<dbReference type="EMBL" id="CABIJS010000210">
    <property type="protein sequence ID" value="VUZ46223.1"/>
    <property type="molecule type" value="Genomic_DNA"/>
</dbReference>
<reference evidence="2 3" key="1">
    <citation type="submission" date="2019-07" db="EMBL/GenBank/DDBJ databases">
        <authorList>
            <person name="Jastrzebski P J."/>
            <person name="Paukszto L."/>
            <person name="Jastrzebski P J."/>
        </authorList>
    </citation>
    <scope>NUCLEOTIDE SEQUENCE [LARGE SCALE GENOMIC DNA]</scope>
    <source>
        <strain evidence="2 3">WMS-il1</strain>
    </source>
</reference>
<dbReference type="GO" id="GO:0016020">
    <property type="term" value="C:membrane"/>
    <property type="evidence" value="ECO:0007669"/>
    <property type="project" value="TreeGrafter"/>
</dbReference>
<proteinExistence type="predicted"/>
<feature type="domain" description="CRAL-TRIO" evidence="1">
    <location>
        <begin position="176"/>
        <end position="275"/>
    </location>
</feature>
<dbReference type="InterPro" id="IPR001251">
    <property type="entry name" value="CRAL-TRIO_dom"/>
</dbReference>
<dbReference type="Pfam" id="PF00650">
    <property type="entry name" value="CRAL_TRIO"/>
    <property type="match status" value="1"/>
</dbReference>
<protein>
    <recommendedName>
        <fullName evidence="1">CRAL-TRIO domain-containing protein</fullName>
    </recommendedName>
</protein>
<dbReference type="InterPro" id="IPR036273">
    <property type="entry name" value="CRAL/TRIO_N_dom_sf"/>
</dbReference>
<evidence type="ECO:0000313" key="2">
    <source>
        <dbReference type="EMBL" id="VUZ46223.1"/>
    </source>
</evidence>
<name>A0A564YI02_HYMDI</name>
<organism evidence="2 3">
    <name type="scientific">Hymenolepis diminuta</name>
    <name type="common">Rat tapeworm</name>
    <dbReference type="NCBI Taxonomy" id="6216"/>
    <lineage>
        <taxon>Eukaryota</taxon>
        <taxon>Metazoa</taxon>
        <taxon>Spiralia</taxon>
        <taxon>Lophotrochozoa</taxon>
        <taxon>Platyhelminthes</taxon>
        <taxon>Cestoda</taxon>
        <taxon>Eucestoda</taxon>
        <taxon>Cyclophyllidea</taxon>
        <taxon>Hymenolepididae</taxon>
        <taxon>Hymenolepis</taxon>
    </lineage>
</organism>
<dbReference type="AlphaFoldDB" id="A0A564YI02"/>
<dbReference type="GO" id="GO:1902936">
    <property type="term" value="F:phosphatidylinositol bisphosphate binding"/>
    <property type="evidence" value="ECO:0007669"/>
    <property type="project" value="TreeGrafter"/>
</dbReference>
<accession>A0A564YI02</accession>
<sequence length="337" mass="39324">MSKKTSSSFKPFTLYDPSQPLSQVYKKRAAKELKEDPAQVSAHLESLKRWIKSMPHLKCTTDDDFLLAFLRQAKFNHMKAQARLDKFCTFRTHPTEGYPEWFKDTPRRREYWEKWLKLKSWTPLGFTQDGVMVAMMKWESFDLCEMTMEDLQSSFQLWTDYCLLDPRAQIGGLCMIMDLTGLKKETMMKMFDSRMAKSGTKYFQECLPFRINKLVYYNMPKFFEGLFKLYVEWFNEKIRSKIMTISDDITPAFDAVPGLKDLVPQSLGGNNKLTFEQICEKNFDILKSIPAVGDNFGISVDESKRPKESKYSFGVYKDIPSDIMGKSGNYVKLNDEI</sequence>